<evidence type="ECO:0000256" key="1">
    <source>
        <dbReference type="SAM" id="MobiDB-lite"/>
    </source>
</evidence>
<dbReference type="Proteomes" id="UP000544331">
    <property type="component" value="Unassembled WGS sequence"/>
</dbReference>
<feature type="region of interest" description="Disordered" evidence="1">
    <location>
        <begin position="766"/>
        <end position="803"/>
    </location>
</feature>
<sequence length="1067" mass="118239">MAPTEFLQQFEKIEEVVARYAFKLSSVRSPAEIYKEKTVEIRGRIAQLWTSLELAPAPGKSSLQDSIVKLGGQLKELEIKYEAGVQDEEKAYDRALQEIADALRYELLEIIGPTKIESYLRSISSENSDRQDSNNAAATCQPQDATLQAIGAKEACVPKGMPENRHTSPTTTPVSCKRRRTSPESMGRKRRQVGKDDPRTKLGNSLVSCPAVRSSRRGTRHSHRRHGDKRSTTDEDFEGITNPDAGSIYLAFWEKSKDWFAVLLLPMQDLESVGISGSIESLGLAEVLPRCYCDKQDGFSWAEGFNDGEPLVMEREFPVMYFDGQDFPAKSAVGWVSARDLRQFDANNKNSLVPHIRSVRKFLKTRAERRSPEREVDRSKSEAPDATEPSSIEANSYPPTPLKVPLQHHSPQMAAPDQDQEEPSSLPATQPVSPLDPAALHDPPIQQQSLPDLRSDEGQQHRLNLEDIATSSHGPGRQLDETCDIFEPRSTAALPNTTQEGCQDAGLLRPHCNERANRTATPEKNMGAGLFGLSVSGQASDVAICPPHPPSRELLPMNLMSNPLKTPEIYATEPFPSSSSIPYASSTDSAQPALLYALEQHAQVEMGRPHSNRLIIDAANSTTEERQQAQQAPSVVQSNNDALDAVGGTPCNADHSRLSQIRAPYNFEASRTTIVLPPISSMLMQGVNSPPSHEPPGQTPTLNNQPSSFPARLSQLAVNAPSPPSLSPSLCTRPLTTKLASKSPDVQASFNQISTAQYAPALPAQVQSDDSFHTRGSSASISTEQRRLNSPGAPTSDSHDGCNAQTSCELEVTRPKGDWYKKLPEDLIACLEKYQHDNNLSLGIDGLRIQPGKYMIQEGFGKLENNYTKTDPMAVRHLNQAYSCLIDCLGDPLCDMMLLLALTFGACTVTPHIDERGSEFYPARKRKESDILAATMVIRMLWFMMKEAFLWEDTDEKVLSVAKMTQEIGFNNHGLLKFGWVEYKKNTGNRRRTPQTTEMQLRSMEELYEDRKCLISAMKNAERFISLVFGSDDEVWVARCYSIIRDRRLACTDQNMCIASHCSQQPL</sequence>
<feature type="compositionally biased region" description="Polar residues" evidence="1">
    <location>
        <begin position="699"/>
        <end position="708"/>
    </location>
</feature>
<feature type="region of interest" description="Disordered" evidence="1">
    <location>
        <begin position="684"/>
        <end position="709"/>
    </location>
</feature>
<name>A0A8H5XNG8_9HYPO</name>
<feature type="compositionally biased region" description="Polar residues" evidence="1">
    <location>
        <begin position="766"/>
        <end position="783"/>
    </location>
</feature>
<feature type="region of interest" description="Disordered" evidence="1">
    <location>
        <begin position="364"/>
        <end position="451"/>
    </location>
</feature>
<evidence type="ECO:0000313" key="3">
    <source>
        <dbReference type="Proteomes" id="UP000544331"/>
    </source>
</evidence>
<evidence type="ECO:0000313" key="2">
    <source>
        <dbReference type="EMBL" id="KAF5696736.1"/>
    </source>
</evidence>
<accession>A0A8H5XNG8</accession>
<gene>
    <name evidence="2" type="ORF">FMUND_15612</name>
</gene>
<feature type="compositionally biased region" description="Basic and acidic residues" evidence="1">
    <location>
        <begin position="365"/>
        <end position="383"/>
    </location>
</feature>
<dbReference type="AlphaFoldDB" id="A0A8H5XNG8"/>
<proteinExistence type="predicted"/>
<organism evidence="2 3">
    <name type="scientific">Fusarium mundagurra</name>
    <dbReference type="NCBI Taxonomy" id="1567541"/>
    <lineage>
        <taxon>Eukaryota</taxon>
        <taxon>Fungi</taxon>
        <taxon>Dikarya</taxon>
        <taxon>Ascomycota</taxon>
        <taxon>Pezizomycotina</taxon>
        <taxon>Sordariomycetes</taxon>
        <taxon>Hypocreomycetidae</taxon>
        <taxon>Hypocreales</taxon>
        <taxon>Nectriaceae</taxon>
        <taxon>Fusarium</taxon>
        <taxon>Fusarium fujikuroi species complex</taxon>
    </lineage>
</organism>
<feature type="compositionally biased region" description="Basic residues" evidence="1">
    <location>
        <begin position="214"/>
        <end position="228"/>
    </location>
</feature>
<reference evidence="2 3" key="1">
    <citation type="submission" date="2020-05" db="EMBL/GenBank/DDBJ databases">
        <title>Identification and distribution of gene clusters putatively required for synthesis of sphingolipid metabolism inhibitors in phylogenetically diverse species of the filamentous fungus Fusarium.</title>
        <authorList>
            <person name="Kim H.-S."/>
            <person name="Busman M."/>
            <person name="Brown D.W."/>
            <person name="Divon H."/>
            <person name="Uhlig S."/>
            <person name="Proctor R.H."/>
        </authorList>
    </citation>
    <scope>NUCLEOTIDE SEQUENCE [LARGE SCALE GENOMIC DNA]</scope>
    <source>
        <strain evidence="2 3">NRRL 66235</strain>
    </source>
</reference>
<protein>
    <submittedName>
        <fullName evidence="2">Uncharacterized protein</fullName>
    </submittedName>
</protein>
<dbReference type="EMBL" id="JAAOAN010001138">
    <property type="protein sequence ID" value="KAF5696736.1"/>
    <property type="molecule type" value="Genomic_DNA"/>
</dbReference>
<keyword evidence="3" id="KW-1185">Reference proteome</keyword>
<dbReference type="OrthoDB" id="5234017at2759"/>
<comment type="caution">
    <text evidence="2">The sequence shown here is derived from an EMBL/GenBank/DDBJ whole genome shotgun (WGS) entry which is preliminary data.</text>
</comment>
<feature type="region of interest" description="Disordered" evidence="1">
    <location>
        <begin position="158"/>
        <end position="239"/>
    </location>
</feature>